<feature type="domain" description="Initiator Rep protein WH1" evidence="2">
    <location>
        <begin position="89"/>
        <end position="207"/>
    </location>
</feature>
<evidence type="ECO:0000256" key="1">
    <source>
        <dbReference type="ARBA" id="ARBA00038283"/>
    </source>
</evidence>
<protein>
    <submittedName>
        <fullName evidence="3">Phage protein</fullName>
    </submittedName>
</protein>
<sequence length="281" mass="32380">MENKLLSVISDGLVISDTHTIQPNILIRTALFTPIAKNSNKSDDLTVVKHNVSDEFRDISLYKREGYEYASLKGERLNVRTDFKVWCGVVFAFSKYGYDSDRITMKLSEFTKFCGFSTQMLNTKFRKRIKDSLERIQSQKISMATKDGSKATSTSLLKKFVYDIDTDTIILEGDPDLWELYRIDRQILISMRTLSSIPRAETAQCLYLFFACLPEDPFPVSLSRMRDRLALNMSTKEANRAIKNAIKRLETIGYLHGQVTTWHGEWAYKITKRNKALPEIK</sequence>
<evidence type="ECO:0000313" key="3">
    <source>
        <dbReference type="EMBL" id="AKN38068.1"/>
    </source>
</evidence>
<dbReference type="AlphaFoldDB" id="A0A0H3ZP34"/>
<comment type="similarity">
    <text evidence="1">Belongs to the initiator RepB protein family.</text>
</comment>
<dbReference type="Pfam" id="PF01051">
    <property type="entry name" value="Rep3_N"/>
    <property type="match status" value="1"/>
</dbReference>
<accession>A0A0H3ZP34</accession>
<dbReference type="GO" id="GO:0003887">
    <property type="term" value="F:DNA-directed DNA polymerase activity"/>
    <property type="evidence" value="ECO:0007669"/>
    <property type="project" value="InterPro"/>
</dbReference>
<organism evidence="3">
    <name type="scientific">Vibrio tasmaniensis</name>
    <dbReference type="NCBI Taxonomy" id="212663"/>
    <lineage>
        <taxon>Bacteria</taxon>
        <taxon>Pseudomonadati</taxon>
        <taxon>Pseudomonadota</taxon>
        <taxon>Gammaproteobacteria</taxon>
        <taxon>Vibrionales</taxon>
        <taxon>Vibrionaceae</taxon>
        <taxon>Vibrio</taxon>
    </lineage>
</organism>
<reference evidence="3" key="1">
    <citation type="journal article" date="2015" name="MBio">
        <title>Eco-Evolutionary Dynamics of Episomes among Ecologically Cohesive Bacterial Populations.</title>
        <authorList>
            <person name="Xue H."/>
            <person name="Cordero O.X."/>
            <person name="Camas F.M."/>
            <person name="Trimble W."/>
            <person name="Meyer F."/>
            <person name="Guglielmini J."/>
            <person name="Rocha E.P."/>
            <person name="Polz M.F."/>
        </authorList>
    </citation>
    <scope>NUCLEOTIDE SEQUENCE</scope>
    <source>
        <strain evidence="3">FF_210</strain>
    </source>
</reference>
<evidence type="ECO:0000259" key="2">
    <source>
        <dbReference type="Pfam" id="PF01051"/>
    </source>
</evidence>
<dbReference type="GO" id="GO:0006270">
    <property type="term" value="P:DNA replication initiation"/>
    <property type="evidence" value="ECO:0007669"/>
    <property type="project" value="InterPro"/>
</dbReference>
<dbReference type="InterPro" id="IPR000525">
    <property type="entry name" value="Initiator_Rep_WH1"/>
</dbReference>
<proteinExistence type="inferred from homology"/>
<dbReference type="EMBL" id="KP795560">
    <property type="protein sequence ID" value="AKN38068.1"/>
    <property type="molecule type" value="Genomic_DNA"/>
</dbReference>
<name>A0A0H3ZP34_9VIBR</name>